<dbReference type="PROSITE" id="PS51383">
    <property type="entry name" value="YJEF_C_3"/>
    <property type="match status" value="1"/>
</dbReference>
<feature type="binding site" evidence="6">
    <location>
        <position position="165"/>
    </location>
    <ligand>
        <name>(6S)-NADPHX</name>
        <dbReference type="ChEBI" id="CHEBI:64076"/>
    </ligand>
</feature>
<evidence type="ECO:0000259" key="7">
    <source>
        <dbReference type="PROSITE" id="PS51383"/>
    </source>
</evidence>
<dbReference type="GO" id="GO:0046496">
    <property type="term" value="P:nicotinamide nucleotide metabolic process"/>
    <property type="evidence" value="ECO:0007669"/>
    <property type="project" value="UniProtKB-UniRule"/>
</dbReference>
<dbReference type="AlphaFoldDB" id="A0A2I1K4D1"/>
<reference evidence="8 9" key="1">
    <citation type="submission" date="2017-12" db="EMBL/GenBank/DDBJ databases">
        <title>Phylogenetic diversity of female urinary microbiome.</title>
        <authorList>
            <person name="Thomas-White K."/>
            <person name="Wolfe A.J."/>
        </authorList>
    </citation>
    <scope>NUCLEOTIDE SEQUENCE [LARGE SCALE GENOMIC DNA]</scope>
    <source>
        <strain evidence="8 9">UMB0898</strain>
    </source>
</reference>
<dbReference type="InterPro" id="IPR029056">
    <property type="entry name" value="Ribokinase-like"/>
</dbReference>
<protein>
    <recommendedName>
        <fullName evidence="6">ADP-dependent (S)-NAD(P)H-hydrate dehydratase</fullName>
        <ecNumber evidence="6">4.2.1.136</ecNumber>
    </recommendedName>
    <alternativeName>
        <fullName evidence="6">ADP-dependent NAD(P)HX dehydratase</fullName>
    </alternativeName>
</protein>
<gene>
    <name evidence="6" type="primary">nnrD</name>
    <name evidence="8" type="ORF">CYJ57_01200</name>
</gene>
<dbReference type="Pfam" id="PF01256">
    <property type="entry name" value="Carb_kinase"/>
    <property type="match status" value="1"/>
</dbReference>
<dbReference type="SUPFAM" id="SSF53613">
    <property type="entry name" value="Ribokinase-like"/>
    <property type="match status" value="1"/>
</dbReference>
<dbReference type="Proteomes" id="UP000234384">
    <property type="component" value="Unassembled WGS sequence"/>
</dbReference>
<comment type="caution">
    <text evidence="8">The sequence shown here is derived from an EMBL/GenBank/DDBJ whole genome shotgun (WGS) entry which is preliminary data.</text>
</comment>
<dbReference type="RefSeq" id="WP_101953744.1">
    <property type="nucleotide sequence ID" value="NZ_PKHE01000002.1"/>
</dbReference>
<organism evidence="8 9">
    <name type="scientific">Falseniella ignava</name>
    <dbReference type="NCBI Taxonomy" id="137730"/>
    <lineage>
        <taxon>Bacteria</taxon>
        <taxon>Bacillati</taxon>
        <taxon>Bacillota</taxon>
        <taxon>Bacilli</taxon>
        <taxon>Lactobacillales</taxon>
        <taxon>Aerococcaceae</taxon>
        <taxon>Falseniella</taxon>
    </lineage>
</organism>
<evidence type="ECO:0000256" key="3">
    <source>
        <dbReference type="ARBA" id="ARBA00022857"/>
    </source>
</evidence>
<comment type="catalytic activity">
    <reaction evidence="6">
        <text>(6S)-NADHX + ADP = AMP + phosphate + NADH + H(+)</text>
        <dbReference type="Rhea" id="RHEA:32223"/>
        <dbReference type="ChEBI" id="CHEBI:15378"/>
        <dbReference type="ChEBI" id="CHEBI:43474"/>
        <dbReference type="ChEBI" id="CHEBI:57945"/>
        <dbReference type="ChEBI" id="CHEBI:64074"/>
        <dbReference type="ChEBI" id="CHEBI:456215"/>
        <dbReference type="ChEBI" id="CHEBI:456216"/>
        <dbReference type="EC" id="4.2.1.136"/>
    </reaction>
</comment>
<feature type="domain" description="YjeF C-terminal" evidence="7">
    <location>
        <begin position="17"/>
        <end position="285"/>
    </location>
</feature>
<feature type="binding site" evidence="6">
    <location>
        <begin position="199"/>
        <end position="203"/>
    </location>
    <ligand>
        <name>AMP</name>
        <dbReference type="ChEBI" id="CHEBI:456215"/>
    </ligand>
</feature>
<evidence type="ECO:0000256" key="6">
    <source>
        <dbReference type="HAMAP-Rule" id="MF_01965"/>
    </source>
</evidence>
<name>A0A2I1K4D1_9LACT</name>
<proteinExistence type="inferred from homology"/>
<dbReference type="PROSITE" id="PS01050">
    <property type="entry name" value="YJEF_C_2"/>
    <property type="match status" value="1"/>
</dbReference>
<feature type="binding site" evidence="6">
    <location>
        <position position="228"/>
    </location>
    <ligand>
        <name>(6S)-NADPHX</name>
        <dbReference type="ChEBI" id="CHEBI:64076"/>
    </ligand>
</feature>
<comment type="function">
    <text evidence="6">Catalyzes the dehydration of the S-form of NAD(P)HX at the expense of ADP, which is converted to AMP. Together with NAD(P)HX epimerase, which catalyzes the epimerization of the S- and R-forms, the enzyme allows the repair of both epimers of NAD(P)HX, a damaged form of NAD(P)H that is a result of enzymatic or heat-dependent hydration.</text>
</comment>
<comment type="catalytic activity">
    <reaction evidence="6">
        <text>(6S)-NADPHX + ADP = AMP + phosphate + NADPH + H(+)</text>
        <dbReference type="Rhea" id="RHEA:32235"/>
        <dbReference type="ChEBI" id="CHEBI:15378"/>
        <dbReference type="ChEBI" id="CHEBI:43474"/>
        <dbReference type="ChEBI" id="CHEBI:57783"/>
        <dbReference type="ChEBI" id="CHEBI:64076"/>
        <dbReference type="ChEBI" id="CHEBI:456215"/>
        <dbReference type="ChEBI" id="CHEBI:456216"/>
        <dbReference type="EC" id="4.2.1.136"/>
    </reaction>
</comment>
<dbReference type="OrthoDB" id="9806925at2"/>
<dbReference type="InterPro" id="IPR000631">
    <property type="entry name" value="CARKD"/>
</dbReference>
<comment type="cofactor">
    <cofactor evidence="6">
        <name>Mg(2+)</name>
        <dbReference type="ChEBI" id="CHEBI:18420"/>
    </cofactor>
</comment>
<keyword evidence="4 6" id="KW-0520">NAD</keyword>
<dbReference type="GO" id="GO:0052855">
    <property type="term" value="F:ADP-dependent NAD(P)H-hydrate dehydratase activity"/>
    <property type="evidence" value="ECO:0007669"/>
    <property type="project" value="UniProtKB-UniRule"/>
</dbReference>
<keyword evidence="5 6" id="KW-0456">Lyase</keyword>
<dbReference type="EC" id="4.2.1.136" evidence="6"/>
<evidence type="ECO:0000256" key="4">
    <source>
        <dbReference type="ARBA" id="ARBA00023027"/>
    </source>
</evidence>
<comment type="similarity">
    <text evidence="6">Belongs to the NnrD/CARKD family.</text>
</comment>
<dbReference type="InterPro" id="IPR017953">
    <property type="entry name" value="Carbohydrate_kinase_pred_CS"/>
</dbReference>
<comment type="subunit">
    <text evidence="6">Homotetramer.</text>
</comment>
<evidence type="ECO:0000313" key="9">
    <source>
        <dbReference type="Proteomes" id="UP000234384"/>
    </source>
</evidence>
<keyword evidence="3 6" id="KW-0521">NADP</keyword>
<dbReference type="PANTHER" id="PTHR12592">
    <property type="entry name" value="ATP-DEPENDENT (S)-NAD(P)H-HYDRATE DEHYDRATASE FAMILY MEMBER"/>
    <property type="match status" value="1"/>
</dbReference>
<evidence type="ECO:0000256" key="1">
    <source>
        <dbReference type="ARBA" id="ARBA00022741"/>
    </source>
</evidence>
<keyword evidence="1 6" id="KW-0547">Nucleotide-binding</keyword>
<feature type="binding site" evidence="6">
    <location>
        <position position="111"/>
    </location>
    <ligand>
        <name>(6S)-NADPHX</name>
        <dbReference type="ChEBI" id="CHEBI:64076"/>
    </ligand>
</feature>
<dbReference type="PANTHER" id="PTHR12592:SF0">
    <property type="entry name" value="ATP-DEPENDENT (S)-NAD(P)H-HYDRATE DEHYDRATASE"/>
    <property type="match status" value="1"/>
</dbReference>
<evidence type="ECO:0000256" key="2">
    <source>
        <dbReference type="ARBA" id="ARBA00022840"/>
    </source>
</evidence>
<sequence>MTIETIFRKEYEMQSITEQFVRQYFPKRNQKSHKGMYGNVLCIGGNESMGGAIILASGAALYSGAGTVTCATDAVNRTALHARYPEVMWLDWQEICSGDLSRYQVILIGPGMGQSDFAKQLFETVLQTVTRSQCLIIDADGLNLLADHLPLRLACQAKQIILTPHRIEWQRISGIGPEQEAIQVHQRAVQSLNATVVLKGAPTQVYLGEQVWQNTTGNPGQSVGGMGDTLAGMVAGMLAQNSSEPWSILNAVYLHSYIADQLAKNQYICLPSRIIEAIPETMRHFSQYSKGFND</sequence>
<dbReference type="CDD" id="cd01171">
    <property type="entry name" value="YXKO-related"/>
    <property type="match status" value="1"/>
</dbReference>
<dbReference type="GO" id="GO:0005524">
    <property type="term" value="F:ATP binding"/>
    <property type="evidence" value="ECO:0007669"/>
    <property type="project" value="UniProtKB-KW"/>
</dbReference>
<dbReference type="GO" id="GO:0052856">
    <property type="term" value="F:NAD(P)HX epimerase activity"/>
    <property type="evidence" value="ECO:0007669"/>
    <property type="project" value="TreeGrafter"/>
</dbReference>
<feature type="binding site" evidence="6">
    <location>
        <position position="52"/>
    </location>
    <ligand>
        <name>(6S)-NADPHX</name>
        <dbReference type="ChEBI" id="CHEBI:64076"/>
    </ligand>
</feature>
<dbReference type="GO" id="GO:0110051">
    <property type="term" value="P:metabolite repair"/>
    <property type="evidence" value="ECO:0007669"/>
    <property type="project" value="TreeGrafter"/>
</dbReference>
<dbReference type="EMBL" id="PKHE01000002">
    <property type="protein sequence ID" value="PKY90509.1"/>
    <property type="molecule type" value="Genomic_DNA"/>
</dbReference>
<accession>A0A2I1K4D1</accession>
<feature type="binding site" evidence="6">
    <location>
        <position position="227"/>
    </location>
    <ligand>
        <name>AMP</name>
        <dbReference type="ChEBI" id="CHEBI:456215"/>
    </ligand>
</feature>
<dbReference type="HAMAP" id="MF_01965">
    <property type="entry name" value="NADHX_dehydratase"/>
    <property type="match status" value="1"/>
</dbReference>
<dbReference type="Gene3D" id="3.40.1190.20">
    <property type="match status" value="1"/>
</dbReference>
<keyword evidence="2 6" id="KW-0067">ATP-binding</keyword>
<evidence type="ECO:0000256" key="5">
    <source>
        <dbReference type="ARBA" id="ARBA00023239"/>
    </source>
</evidence>
<evidence type="ECO:0000313" key="8">
    <source>
        <dbReference type="EMBL" id="PKY90509.1"/>
    </source>
</evidence>
<dbReference type="NCBIfam" id="TIGR00196">
    <property type="entry name" value="yjeF_cterm"/>
    <property type="match status" value="1"/>
</dbReference>